<evidence type="ECO:0000313" key="8">
    <source>
        <dbReference type="WBParaSite" id="MBELARI_LOCUS21684"/>
    </source>
</evidence>
<sequence length="333" mass="38586">MLAQREHAGYPNVDLGGAAPVLDKNGKPLRGKAAPPYVENGVIIGRFKFIKMIGGGGFGQIYRVVHIEDGNLIAAGKIEPQGQDQGRMILECQVLVLMRGKHHFPTMYCSGDYGRFNFIIMELLGRNLTDIRKRTRNKRMSVISTFKIGIQSTDAFETLHREGYVHRDIKPSNMCVGHADRGNTVYLVDFGMARRFLNKNGNNFRPPRHYAAFRGTMRYVSIRVHERREQTPTDDLISLYYTLIELCEGSLPWRLLTDHDEILTQKLRYDKHKLFMYTPKAMEEFYEHINNLSYNEMPNYDKIREIFQKCLPYGVRCDDPFDWDEDVSSCYHD</sequence>
<comment type="similarity">
    <text evidence="5">Belongs to the protein kinase superfamily.</text>
</comment>
<dbReference type="Gene3D" id="1.10.510.10">
    <property type="entry name" value="Transferase(Phosphotransferase) domain 1"/>
    <property type="match status" value="1"/>
</dbReference>
<feature type="domain" description="Protein kinase" evidence="6">
    <location>
        <begin position="47"/>
        <end position="311"/>
    </location>
</feature>
<evidence type="ECO:0000256" key="3">
    <source>
        <dbReference type="ARBA" id="ARBA00022840"/>
    </source>
</evidence>
<keyword evidence="5" id="KW-0418">Kinase</keyword>
<dbReference type="InterPro" id="IPR011009">
    <property type="entry name" value="Kinase-like_dom_sf"/>
</dbReference>
<reference evidence="8" key="1">
    <citation type="submission" date="2024-02" db="UniProtKB">
        <authorList>
            <consortium name="WormBaseParasite"/>
        </authorList>
    </citation>
    <scope>IDENTIFICATION</scope>
</reference>
<keyword evidence="7" id="KW-1185">Reference proteome</keyword>
<dbReference type="InterPro" id="IPR000719">
    <property type="entry name" value="Prot_kinase_dom"/>
</dbReference>
<dbReference type="PROSITE" id="PS00108">
    <property type="entry name" value="PROTEIN_KINASE_ST"/>
    <property type="match status" value="1"/>
</dbReference>
<dbReference type="InterPro" id="IPR050235">
    <property type="entry name" value="CK1_Ser-Thr_kinase"/>
</dbReference>
<evidence type="ECO:0000256" key="1">
    <source>
        <dbReference type="ARBA" id="ARBA00012513"/>
    </source>
</evidence>
<dbReference type="GO" id="GO:0004674">
    <property type="term" value="F:protein serine/threonine kinase activity"/>
    <property type="evidence" value="ECO:0007669"/>
    <property type="project" value="UniProtKB-KW"/>
</dbReference>
<accession>A0AAF3F532</accession>
<dbReference type="EC" id="2.7.11.1" evidence="1"/>
<keyword evidence="5" id="KW-0723">Serine/threonine-protein kinase</keyword>
<evidence type="ECO:0000313" key="7">
    <source>
        <dbReference type="Proteomes" id="UP000887575"/>
    </source>
</evidence>
<feature type="binding site" evidence="4">
    <location>
        <position position="77"/>
    </location>
    <ligand>
        <name>ATP</name>
        <dbReference type="ChEBI" id="CHEBI:30616"/>
    </ligand>
</feature>
<dbReference type="SMART" id="SM00220">
    <property type="entry name" value="S_TKc"/>
    <property type="match status" value="1"/>
</dbReference>
<dbReference type="WBParaSite" id="MBELARI_LOCUS21684">
    <property type="protein sequence ID" value="MBELARI_LOCUS21684"/>
    <property type="gene ID" value="MBELARI_LOCUS21684"/>
</dbReference>
<dbReference type="Pfam" id="PF00069">
    <property type="entry name" value="Pkinase"/>
    <property type="match status" value="1"/>
</dbReference>
<protein>
    <recommendedName>
        <fullName evidence="1">non-specific serine/threonine protein kinase</fullName>
        <ecNumber evidence="1">2.7.11.1</ecNumber>
    </recommendedName>
</protein>
<name>A0AAF3F532_9BILA</name>
<keyword evidence="5" id="KW-0808">Transferase</keyword>
<dbReference type="PANTHER" id="PTHR11909">
    <property type="entry name" value="CASEIN KINASE-RELATED"/>
    <property type="match status" value="1"/>
</dbReference>
<keyword evidence="3 4" id="KW-0067">ATP-binding</keyword>
<keyword evidence="2 4" id="KW-0547">Nucleotide-binding</keyword>
<evidence type="ECO:0000256" key="2">
    <source>
        <dbReference type="ARBA" id="ARBA00022741"/>
    </source>
</evidence>
<dbReference type="SUPFAM" id="SSF56112">
    <property type="entry name" value="Protein kinase-like (PK-like)"/>
    <property type="match status" value="1"/>
</dbReference>
<evidence type="ECO:0000256" key="5">
    <source>
        <dbReference type="RuleBase" id="RU000304"/>
    </source>
</evidence>
<dbReference type="PROSITE" id="PS50011">
    <property type="entry name" value="PROTEIN_KINASE_DOM"/>
    <property type="match status" value="1"/>
</dbReference>
<evidence type="ECO:0000259" key="6">
    <source>
        <dbReference type="PROSITE" id="PS50011"/>
    </source>
</evidence>
<dbReference type="AlphaFoldDB" id="A0AAF3F532"/>
<dbReference type="Proteomes" id="UP000887575">
    <property type="component" value="Unassembled WGS sequence"/>
</dbReference>
<dbReference type="GO" id="GO:0005524">
    <property type="term" value="F:ATP binding"/>
    <property type="evidence" value="ECO:0007669"/>
    <property type="project" value="UniProtKB-UniRule"/>
</dbReference>
<dbReference type="PROSITE" id="PS00107">
    <property type="entry name" value="PROTEIN_KINASE_ATP"/>
    <property type="match status" value="1"/>
</dbReference>
<dbReference type="InterPro" id="IPR017441">
    <property type="entry name" value="Protein_kinase_ATP_BS"/>
</dbReference>
<proteinExistence type="inferred from homology"/>
<dbReference type="InterPro" id="IPR008271">
    <property type="entry name" value="Ser/Thr_kinase_AS"/>
</dbReference>
<evidence type="ECO:0000256" key="4">
    <source>
        <dbReference type="PROSITE-ProRule" id="PRU10141"/>
    </source>
</evidence>
<organism evidence="7 8">
    <name type="scientific">Mesorhabditis belari</name>
    <dbReference type="NCBI Taxonomy" id="2138241"/>
    <lineage>
        <taxon>Eukaryota</taxon>
        <taxon>Metazoa</taxon>
        <taxon>Ecdysozoa</taxon>
        <taxon>Nematoda</taxon>
        <taxon>Chromadorea</taxon>
        <taxon>Rhabditida</taxon>
        <taxon>Rhabditina</taxon>
        <taxon>Rhabditomorpha</taxon>
        <taxon>Rhabditoidea</taxon>
        <taxon>Rhabditidae</taxon>
        <taxon>Mesorhabditinae</taxon>
        <taxon>Mesorhabditis</taxon>
    </lineage>
</organism>